<dbReference type="SUPFAM" id="SSF51126">
    <property type="entry name" value="Pectin lyase-like"/>
    <property type="match status" value="1"/>
</dbReference>
<gene>
    <name evidence="2" type="ORF">SAMN05216337_100776</name>
</gene>
<dbReference type="EMBL" id="FMZW01000007">
    <property type="protein sequence ID" value="SDD06437.1"/>
    <property type="molecule type" value="Genomic_DNA"/>
</dbReference>
<dbReference type="Proteomes" id="UP000199245">
    <property type="component" value="Unassembled WGS sequence"/>
</dbReference>
<dbReference type="InterPro" id="IPR011050">
    <property type="entry name" value="Pectin_lyase_fold/virulence"/>
</dbReference>
<dbReference type="GO" id="GO:0019867">
    <property type="term" value="C:outer membrane"/>
    <property type="evidence" value="ECO:0007669"/>
    <property type="project" value="InterPro"/>
</dbReference>
<reference evidence="2 3" key="1">
    <citation type="submission" date="2016-10" db="EMBL/GenBank/DDBJ databases">
        <authorList>
            <person name="de Groot N.N."/>
        </authorList>
    </citation>
    <scope>NUCLEOTIDE SEQUENCE [LARGE SCALE GENOMIC DNA]</scope>
    <source>
        <strain evidence="2 3">R5</strain>
    </source>
</reference>
<feature type="domain" description="Autotransporter" evidence="1">
    <location>
        <begin position="676"/>
        <end position="975"/>
    </location>
</feature>
<evidence type="ECO:0000313" key="3">
    <source>
        <dbReference type="Proteomes" id="UP000199245"/>
    </source>
</evidence>
<dbReference type="RefSeq" id="WP_092081928.1">
    <property type="nucleotide sequence ID" value="NZ_FMZW01000007.1"/>
</dbReference>
<organism evidence="2 3">
    <name type="scientific">Bradyrhizobium brasilense</name>
    <dbReference type="NCBI Taxonomy" id="1419277"/>
    <lineage>
        <taxon>Bacteria</taxon>
        <taxon>Pseudomonadati</taxon>
        <taxon>Pseudomonadota</taxon>
        <taxon>Alphaproteobacteria</taxon>
        <taxon>Hyphomicrobiales</taxon>
        <taxon>Nitrobacteraceae</taxon>
        <taxon>Bradyrhizobium</taxon>
    </lineage>
</organism>
<dbReference type="Gene3D" id="2.160.20.20">
    <property type="match status" value="1"/>
</dbReference>
<dbReference type="InterPro" id="IPR005546">
    <property type="entry name" value="Autotransporte_beta"/>
</dbReference>
<evidence type="ECO:0000313" key="2">
    <source>
        <dbReference type="EMBL" id="SDD06437.1"/>
    </source>
</evidence>
<dbReference type="AlphaFoldDB" id="A0A1G6RR33"/>
<dbReference type="SMART" id="SM00869">
    <property type="entry name" value="Autotransporter"/>
    <property type="match status" value="1"/>
</dbReference>
<sequence>MFDDEGYLTSARILPRFGHGVSSRMRVLLCSTALVELLVIQPGPAAAQTITTTQTAVGPGVTLTLTDETILTSGTSALAQNSGTITLNGGSATSTGGGTVLQAGYQGASITATNVDISGGVGVRANPDSTINVIGGTITTTGNGLWQTDGGATINADGVTIKTSGNNSVGAEFSGGGATAYGTGVMTLKNVNITTTGAASYGVAQSQSFSVGAGSPLLDSFTGKLVMTGGAITTSGVRAVGLFANTLNIVALTDVTINTSGTQGFGVMGQYGAQITLDSARVSTTGDFAYGLYGVLDNNANGAPTVISGTDVTVRTTGRQAHGLRVLGSSTITLADSTITTAGVGAAAINAGAGKVTASGASGPGTVNVTNSTLTSEQGYGIWATGTQNAFADTFSRLNVNLTHSSLTSSTSAWLYAQSGVSTDSVPVHAIVTVDADHSQLTGFARTDTGSTTGVTLRNGSLWTMTGSSNLTTLANNGSTIDFGGPAGDPTLLTSYKTLTLANYSGAGGAISLNTYLGDDSSPSDRLVINGGTASGNTSLYIKNAGGTGALTTGNGILVVDTINGGTTAKGAFTLGARTAAGAYDYRLFRGSADASEPENWYLRSTVDCTLPGASGLSECNGGGGGGGGVEDVPIYRPEVIVDTAIPALASRFGLGMLGTWHERTGGEFATNYVTADGHQQAGWGRIFGDTGRYGMGFGGRVGDRSTAFDSHGPSYDFTFGGIQAGMDLMRRENGDGSRDLVGFYVGGGSARADVHSVTDFGFGSNAGRMSMDAYSLGAYYTHIGSSGWYVDAVLQSTYYADILATSNINEAQTLKTSGGGLLALLEGGYPIALGQSFTFEPQAQVVYQHLGFGDGADKFGRIAFSDSDAWYGRLSGRLSRDWTREDGRTVMAWARAGVWTDFGAQAKTTFSNLDSLNPTTFGTDLGGTLAQFDLGVSTQLSDKVSVFAVGDYNVSLTSTDGHSFGGRAGLKVAF</sequence>
<dbReference type="Pfam" id="PF03797">
    <property type="entry name" value="Autotransporter"/>
    <property type="match status" value="1"/>
</dbReference>
<name>A0A1G6RR33_9BRAD</name>
<dbReference type="SUPFAM" id="SSF103515">
    <property type="entry name" value="Autotransporter"/>
    <property type="match status" value="1"/>
</dbReference>
<dbReference type="Pfam" id="PF18883">
    <property type="entry name" value="AC_1"/>
    <property type="match status" value="1"/>
</dbReference>
<dbReference type="InterPro" id="IPR036709">
    <property type="entry name" value="Autotransporte_beta_dom_sf"/>
</dbReference>
<dbReference type="PROSITE" id="PS51208">
    <property type="entry name" value="AUTOTRANSPORTER"/>
    <property type="match status" value="1"/>
</dbReference>
<dbReference type="NCBIfam" id="TIGR01414">
    <property type="entry name" value="autotrans_barl"/>
    <property type="match status" value="1"/>
</dbReference>
<proteinExistence type="predicted"/>
<protein>
    <submittedName>
        <fullName evidence="2">Outer membrane autotransporter barrel domain-containing protein</fullName>
    </submittedName>
</protein>
<accession>A0A1G6RR33</accession>
<dbReference type="InterPro" id="IPR012332">
    <property type="entry name" value="Autotransporter_pectin_lyase_C"/>
</dbReference>
<dbReference type="InterPro" id="IPR006315">
    <property type="entry name" value="OM_autotransptr_brl_dom"/>
</dbReference>
<dbReference type="CDD" id="cd01344">
    <property type="entry name" value="PL2_Passenger_AT"/>
    <property type="match status" value="1"/>
</dbReference>
<dbReference type="Gene3D" id="2.40.128.130">
    <property type="entry name" value="Autotransporter beta-domain"/>
    <property type="match status" value="1"/>
</dbReference>
<evidence type="ECO:0000259" key="1">
    <source>
        <dbReference type="PROSITE" id="PS51208"/>
    </source>
</evidence>
<dbReference type="InterPro" id="IPR043990">
    <property type="entry name" value="AC_1"/>
</dbReference>